<evidence type="ECO:0000313" key="5">
    <source>
        <dbReference type="EMBL" id="MDW8548603.1"/>
    </source>
</evidence>
<dbReference type="PANTHER" id="PTHR43201">
    <property type="entry name" value="ACYL-COA SYNTHETASE"/>
    <property type="match status" value="1"/>
</dbReference>
<reference evidence="5 6" key="1">
    <citation type="submission" date="2023-11" db="EMBL/GenBank/DDBJ databases">
        <title>First isolation, identification, and characterization of non-pathogenic Epilithonimonas ginsengisoli isolated from diseased farmed rainbow trout (Oncorhynchus mykiss) in Chile.</title>
        <authorList>
            <person name="Miranda C.D."/>
            <person name="Irgang R."/>
            <person name="Concha C."/>
            <person name="Rojas R."/>
            <person name="Avendano R."/>
        </authorList>
    </citation>
    <scope>NUCLEOTIDE SEQUENCE [LARGE SCALE GENOMIC DNA]</scope>
    <source>
        <strain evidence="5 6">FP99</strain>
    </source>
</reference>
<evidence type="ECO:0000256" key="1">
    <source>
        <dbReference type="ARBA" id="ARBA00006432"/>
    </source>
</evidence>
<keyword evidence="6" id="KW-1185">Reference proteome</keyword>
<name>A0ABU4JG02_9FLAO</name>
<dbReference type="Proteomes" id="UP001204439">
    <property type="component" value="Unassembled WGS sequence"/>
</dbReference>
<keyword evidence="2 5" id="KW-0436">Ligase</keyword>
<dbReference type="CDD" id="cd04433">
    <property type="entry name" value="AFD_class_I"/>
    <property type="match status" value="1"/>
</dbReference>
<dbReference type="Pfam" id="PF13193">
    <property type="entry name" value="AMP-binding_C"/>
    <property type="match status" value="1"/>
</dbReference>
<comment type="caution">
    <text evidence="5">The sequence shown here is derived from an EMBL/GenBank/DDBJ whole genome shotgun (WGS) entry which is preliminary data.</text>
</comment>
<sequence length="404" mass="46801">MFFLIDRNISLSYEEILQHINHSQSYTDCYIYPDLRSFFLNWIFALVNEKNITLVDSDLSEKEITSNNLAVDQIIKIDVPKRLNSVDELVNSIRYSNSEITLFTSGTTGFTRKFTHPLKNLIRKINVSDERKNDVWGFAFNSTHVAGVQVFFQAILNHNLLVNVFMESKDFIINAIENHEITNLSSTPTFYRLLLPLDRLFDSVKKITIGGEKSDNHLISQVEKTFPNARINNVYGSTETGPLFSSENDEFIVQDKHIGLIKVVDDELYIHKDLFGKTTQLNLIDDFYATGDRIEWIDDEQRNFRFTSRKNELINVGGYKVNPYEVEDELTQHPKIRNVRVFGRSSTVLGNVICCEIELLSDTELKEEDIRHFLNGKIQNFKIPRKISFVEKIELTRTGKKKII</sequence>
<feature type="domain" description="AMP-dependent synthetase/ligase" evidence="3">
    <location>
        <begin position="100"/>
        <end position="271"/>
    </location>
</feature>
<evidence type="ECO:0000259" key="3">
    <source>
        <dbReference type="Pfam" id="PF00501"/>
    </source>
</evidence>
<evidence type="ECO:0000313" key="6">
    <source>
        <dbReference type="Proteomes" id="UP001204439"/>
    </source>
</evidence>
<dbReference type="SUPFAM" id="SSF56801">
    <property type="entry name" value="Acetyl-CoA synthetase-like"/>
    <property type="match status" value="1"/>
</dbReference>
<dbReference type="GO" id="GO:0016874">
    <property type="term" value="F:ligase activity"/>
    <property type="evidence" value="ECO:0007669"/>
    <property type="project" value="UniProtKB-KW"/>
</dbReference>
<dbReference type="PANTHER" id="PTHR43201:SF5">
    <property type="entry name" value="MEDIUM-CHAIN ACYL-COA LIGASE ACSF2, MITOCHONDRIAL"/>
    <property type="match status" value="1"/>
</dbReference>
<dbReference type="InterPro" id="IPR000873">
    <property type="entry name" value="AMP-dep_synth/lig_dom"/>
</dbReference>
<dbReference type="InterPro" id="IPR042099">
    <property type="entry name" value="ANL_N_sf"/>
</dbReference>
<dbReference type="Gene3D" id="3.40.50.12780">
    <property type="entry name" value="N-terminal domain of ligase-like"/>
    <property type="match status" value="1"/>
</dbReference>
<dbReference type="Gene3D" id="3.30.300.30">
    <property type="match status" value="1"/>
</dbReference>
<dbReference type="InterPro" id="IPR045851">
    <property type="entry name" value="AMP-bd_C_sf"/>
</dbReference>
<dbReference type="RefSeq" id="WP_063968797.1">
    <property type="nucleotide sequence ID" value="NZ_JAMXLT020000009.1"/>
</dbReference>
<dbReference type="EMBL" id="JAMXLT020000009">
    <property type="protein sequence ID" value="MDW8548603.1"/>
    <property type="molecule type" value="Genomic_DNA"/>
</dbReference>
<dbReference type="Pfam" id="PF00501">
    <property type="entry name" value="AMP-binding"/>
    <property type="match status" value="1"/>
</dbReference>
<evidence type="ECO:0000256" key="2">
    <source>
        <dbReference type="ARBA" id="ARBA00022598"/>
    </source>
</evidence>
<proteinExistence type="inferred from homology"/>
<protein>
    <submittedName>
        <fullName evidence="5">Fatty acid--CoA ligase family protein</fullName>
    </submittedName>
</protein>
<organism evidence="5 6">
    <name type="scientific">Epilithonimonas ginsengisoli</name>
    <dbReference type="NCBI Taxonomy" id="1245592"/>
    <lineage>
        <taxon>Bacteria</taxon>
        <taxon>Pseudomonadati</taxon>
        <taxon>Bacteroidota</taxon>
        <taxon>Flavobacteriia</taxon>
        <taxon>Flavobacteriales</taxon>
        <taxon>Weeksellaceae</taxon>
        <taxon>Chryseobacterium group</taxon>
        <taxon>Epilithonimonas</taxon>
    </lineage>
</organism>
<dbReference type="InterPro" id="IPR025110">
    <property type="entry name" value="AMP-bd_C"/>
</dbReference>
<gene>
    <name evidence="5" type="ORF">NG800_006755</name>
</gene>
<comment type="similarity">
    <text evidence="1">Belongs to the ATP-dependent AMP-binding enzyme family.</text>
</comment>
<evidence type="ECO:0000259" key="4">
    <source>
        <dbReference type="Pfam" id="PF13193"/>
    </source>
</evidence>
<feature type="domain" description="AMP-binding enzyme C-terminal" evidence="4">
    <location>
        <begin position="325"/>
        <end position="400"/>
    </location>
</feature>
<accession>A0ABU4JG02</accession>